<keyword evidence="4" id="KW-1185">Reference proteome</keyword>
<organism evidence="3 4">
    <name type="scientific">Hyaloscypha variabilis (strain UAMH 11265 / GT02V1 / F)</name>
    <name type="common">Meliniomyces variabilis</name>
    <dbReference type="NCBI Taxonomy" id="1149755"/>
    <lineage>
        <taxon>Eukaryota</taxon>
        <taxon>Fungi</taxon>
        <taxon>Dikarya</taxon>
        <taxon>Ascomycota</taxon>
        <taxon>Pezizomycotina</taxon>
        <taxon>Leotiomycetes</taxon>
        <taxon>Helotiales</taxon>
        <taxon>Hyaloscyphaceae</taxon>
        <taxon>Hyaloscypha</taxon>
        <taxon>Hyaloscypha variabilis</taxon>
    </lineage>
</organism>
<gene>
    <name evidence="3" type="ORF">L207DRAFT_577013</name>
</gene>
<protein>
    <submittedName>
        <fullName evidence="3">Uncharacterized protein</fullName>
    </submittedName>
</protein>
<dbReference type="Proteomes" id="UP000235786">
    <property type="component" value="Unassembled WGS sequence"/>
</dbReference>
<dbReference type="AlphaFoldDB" id="A0A2J6S5U9"/>
<evidence type="ECO:0000313" key="4">
    <source>
        <dbReference type="Proteomes" id="UP000235786"/>
    </source>
</evidence>
<feature type="chain" id="PRO_5014456106" evidence="2">
    <location>
        <begin position="25"/>
        <end position="131"/>
    </location>
</feature>
<evidence type="ECO:0000313" key="3">
    <source>
        <dbReference type="EMBL" id="PMD46141.1"/>
    </source>
</evidence>
<reference evidence="3 4" key="1">
    <citation type="submission" date="2016-04" db="EMBL/GenBank/DDBJ databases">
        <title>A degradative enzymes factory behind the ericoid mycorrhizal symbiosis.</title>
        <authorList>
            <consortium name="DOE Joint Genome Institute"/>
            <person name="Martino E."/>
            <person name="Morin E."/>
            <person name="Grelet G."/>
            <person name="Kuo A."/>
            <person name="Kohler A."/>
            <person name="Daghino S."/>
            <person name="Barry K."/>
            <person name="Choi C."/>
            <person name="Cichocki N."/>
            <person name="Clum A."/>
            <person name="Copeland A."/>
            <person name="Hainaut M."/>
            <person name="Haridas S."/>
            <person name="Labutti K."/>
            <person name="Lindquist E."/>
            <person name="Lipzen A."/>
            <person name="Khouja H.-R."/>
            <person name="Murat C."/>
            <person name="Ohm R."/>
            <person name="Olson A."/>
            <person name="Spatafora J."/>
            <person name="Veneault-Fourrey C."/>
            <person name="Henrissat B."/>
            <person name="Grigoriev I."/>
            <person name="Martin F."/>
            <person name="Perotto S."/>
        </authorList>
    </citation>
    <scope>NUCLEOTIDE SEQUENCE [LARGE SCALE GENOMIC DNA]</scope>
    <source>
        <strain evidence="3 4">F</strain>
    </source>
</reference>
<dbReference type="EMBL" id="KZ613939">
    <property type="protein sequence ID" value="PMD46141.1"/>
    <property type="molecule type" value="Genomic_DNA"/>
</dbReference>
<accession>A0A2J6S5U9</accession>
<name>A0A2J6S5U9_HYAVF</name>
<sequence>MEKITIRSLIHLVVLTLLASPAIGAPLASPRAALGTIANVASSEAAVYFPKRHADSIATSELVSRQFQDGSSELGAGEENGKRAIRARQGFQDGSSELGAGESNGKRAIGARQGFQDGSSELGATENGKQR</sequence>
<evidence type="ECO:0000256" key="1">
    <source>
        <dbReference type="SAM" id="MobiDB-lite"/>
    </source>
</evidence>
<keyword evidence="2" id="KW-0732">Signal</keyword>
<evidence type="ECO:0000256" key="2">
    <source>
        <dbReference type="SAM" id="SignalP"/>
    </source>
</evidence>
<proteinExistence type="predicted"/>
<feature type="region of interest" description="Disordered" evidence="1">
    <location>
        <begin position="68"/>
        <end position="131"/>
    </location>
</feature>
<feature type="signal peptide" evidence="2">
    <location>
        <begin position="1"/>
        <end position="24"/>
    </location>
</feature>
<dbReference type="OrthoDB" id="10600350at2759"/>